<organism evidence="1 2">
    <name type="scientific">Levilactobacillus lanxiensis</name>
    <dbReference type="NCBI Taxonomy" id="2799568"/>
    <lineage>
        <taxon>Bacteria</taxon>
        <taxon>Bacillati</taxon>
        <taxon>Bacillota</taxon>
        <taxon>Bacilli</taxon>
        <taxon>Lactobacillales</taxon>
        <taxon>Lactobacillaceae</taxon>
        <taxon>Levilactobacillus</taxon>
    </lineage>
</organism>
<accession>A0ABW4CXT7</accession>
<evidence type="ECO:0000313" key="2">
    <source>
        <dbReference type="Proteomes" id="UP001597189"/>
    </source>
</evidence>
<gene>
    <name evidence="1" type="ORF">ACFQ44_00225</name>
</gene>
<dbReference type="Gene3D" id="3.40.50.300">
    <property type="entry name" value="P-loop containing nucleotide triphosphate hydrolases"/>
    <property type="match status" value="1"/>
</dbReference>
<sequence>MTKLVVLRGNSGSGKTTTARQLQRVLGPTALLISQDVVRRKILHAPDTVGTPAIAVMAELVAWGRARGFAVIILEGILKRSVYGEFLRDLKQAWGPAIIGYFDVTFATTVKRNQTKARSFIGHS</sequence>
<dbReference type="Pfam" id="PF13671">
    <property type="entry name" value="AAA_33"/>
    <property type="match status" value="1"/>
</dbReference>
<reference evidence="2" key="1">
    <citation type="journal article" date="2019" name="Int. J. Syst. Evol. Microbiol.">
        <title>The Global Catalogue of Microorganisms (GCM) 10K type strain sequencing project: providing services to taxonomists for standard genome sequencing and annotation.</title>
        <authorList>
            <consortium name="The Broad Institute Genomics Platform"/>
            <consortium name="The Broad Institute Genome Sequencing Center for Infectious Disease"/>
            <person name="Wu L."/>
            <person name="Ma J."/>
        </authorList>
    </citation>
    <scope>NUCLEOTIDE SEQUENCE [LARGE SCALE GENOMIC DNA]</scope>
    <source>
        <strain evidence="2">CCM 8979</strain>
    </source>
</reference>
<dbReference type="Proteomes" id="UP001597189">
    <property type="component" value="Unassembled WGS sequence"/>
</dbReference>
<dbReference type="EMBL" id="JBHTOD010000001">
    <property type="protein sequence ID" value="MFD1454099.1"/>
    <property type="molecule type" value="Genomic_DNA"/>
</dbReference>
<protein>
    <submittedName>
        <fullName evidence="1">AAA family ATPase</fullName>
    </submittedName>
</protein>
<proteinExistence type="predicted"/>
<dbReference type="InterPro" id="IPR027417">
    <property type="entry name" value="P-loop_NTPase"/>
</dbReference>
<dbReference type="SUPFAM" id="SSF52540">
    <property type="entry name" value="P-loop containing nucleoside triphosphate hydrolases"/>
    <property type="match status" value="1"/>
</dbReference>
<comment type="caution">
    <text evidence="1">The sequence shown here is derived from an EMBL/GenBank/DDBJ whole genome shotgun (WGS) entry which is preliminary data.</text>
</comment>
<keyword evidence="2" id="KW-1185">Reference proteome</keyword>
<name>A0ABW4CXT7_9LACO</name>
<evidence type="ECO:0000313" key="1">
    <source>
        <dbReference type="EMBL" id="MFD1454099.1"/>
    </source>
</evidence>
<dbReference type="RefSeq" id="WP_382403827.1">
    <property type="nucleotide sequence ID" value="NZ_JBHTOD010000001.1"/>
</dbReference>